<proteinExistence type="predicted"/>
<sequence length="170" mass="19091">MKRGLEIQIDVKTEGTQKRPDVLIWTMKGTAVRTLLKLEGKTQWAKTAEKTGEDVRVVGTILESFRFEVPWFYADMTPKLALAMVDEKIAVYVVAHVEKAFIANKAGVLPVITRIPTGIDPGSEIKGALAQWRGFKMLLYQLEASLQTHRSKVSTTAVDRLFPLHMLQQP</sequence>
<dbReference type="EMBL" id="JADGJQ010000058">
    <property type="protein sequence ID" value="KAJ3174912.1"/>
    <property type="molecule type" value="Genomic_DNA"/>
</dbReference>
<keyword evidence="2" id="KW-1185">Reference proteome</keyword>
<name>A0AAD5TG82_9FUNG</name>
<gene>
    <name evidence="1" type="ORF">HDU87_006578</name>
</gene>
<dbReference type="AlphaFoldDB" id="A0AAD5TG82"/>
<reference evidence="1" key="1">
    <citation type="submission" date="2020-05" db="EMBL/GenBank/DDBJ databases">
        <title>Phylogenomic resolution of chytrid fungi.</title>
        <authorList>
            <person name="Stajich J.E."/>
            <person name="Amses K."/>
            <person name="Simmons R."/>
            <person name="Seto K."/>
            <person name="Myers J."/>
            <person name="Bonds A."/>
            <person name="Quandt C.A."/>
            <person name="Barry K."/>
            <person name="Liu P."/>
            <person name="Grigoriev I."/>
            <person name="Longcore J.E."/>
            <person name="James T.Y."/>
        </authorList>
    </citation>
    <scope>NUCLEOTIDE SEQUENCE</scope>
    <source>
        <strain evidence="1">JEL0379</strain>
    </source>
</reference>
<protein>
    <submittedName>
        <fullName evidence="1">Uncharacterized protein</fullName>
    </submittedName>
</protein>
<evidence type="ECO:0000313" key="1">
    <source>
        <dbReference type="EMBL" id="KAJ3174912.1"/>
    </source>
</evidence>
<comment type="caution">
    <text evidence="1">The sequence shown here is derived from an EMBL/GenBank/DDBJ whole genome shotgun (WGS) entry which is preliminary data.</text>
</comment>
<dbReference type="Proteomes" id="UP001212152">
    <property type="component" value="Unassembled WGS sequence"/>
</dbReference>
<accession>A0AAD5TG82</accession>
<evidence type="ECO:0000313" key="2">
    <source>
        <dbReference type="Proteomes" id="UP001212152"/>
    </source>
</evidence>
<organism evidence="1 2">
    <name type="scientific">Geranomyces variabilis</name>
    <dbReference type="NCBI Taxonomy" id="109894"/>
    <lineage>
        <taxon>Eukaryota</taxon>
        <taxon>Fungi</taxon>
        <taxon>Fungi incertae sedis</taxon>
        <taxon>Chytridiomycota</taxon>
        <taxon>Chytridiomycota incertae sedis</taxon>
        <taxon>Chytridiomycetes</taxon>
        <taxon>Spizellomycetales</taxon>
        <taxon>Powellomycetaceae</taxon>
        <taxon>Geranomyces</taxon>
    </lineage>
</organism>